<accession>A0AA51GDU8</accession>
<keyword evidence="1 3" id="KW-0436">Ligase</keyword>
<proteinExistence type="inferred from homology"/>
<dbReference type="InterPro" id="IPR001278">
    <property type="entry name" value="Arg-tRNA-ligase"/>
</dbReference>
<dbReference type="PRINTS" id="PR01038">
    <property type="entry name" value="TRNASYNTHARG"/>
</dbReference>
<dbReference type="Pfam" id="PF00750">
    <property type="entry name" value="tRNA-synt_1d"/>
    <property type="match status" value="1"/>
</dbReference>
<feature type="domain" description="Arginyl-tRNA synthetase catalytic core" evidence="2">
    <location>
        <begin position="82"/>
        <end position="366"/>
    </location>
</feature>
<evidence type="ECO:0000313" key="3">
    <source>
        <dbReference type="EMBL" id="WMI30392.1"/>
    </source>
</evidence>
<evidence type="ECO:0000259" key="2">
    <source>
        <dbReference type="Pfam" id="PF00750"/>
    </source>
</evidence>
<dbReference type="EC" id="6.1.1.19" evidence="3"/>
<dbReference type="GO" id="GO:0006420">
    <property type="term" value="P:arginyl-tRNA aminoacylation"/>
    <property type="evidence" value="ECO:0007669"/>
    <property type="project" value="InterPro"/>
</dbReference>
<dbReference type="GO" id="GO:0004814">
    <property type="term" value="F:arginine-tRNA ligase activity"/>
    <property type="evidence" value="ECO:0007669"/>
    <property type="project" value="UniProtKB-EC"/>
</dbReference>
<name>A0AA51GDU8_9BACT</name>
<dbReference type="Proteomes" id="UP001238843">
    <property type="component" value="Chromosome"/>
</dbReference>
<dbReference type="GO" id="GO:0005524">
    <property type="term" value="F:ATP binding"/>
    <property type="evidence" value="ECO:0007669"/>
    <property type="project" value="UniProtKB-KW"/>
</dbReference>
<reference evidence="3" key="1">
    <citation type="journal article" date="2021" name="Front. Microbiol.">
        <title>Genome Analysis of a Verrucomicrobial Endosymbiont With a Tiny Genome Discovered in an Antarctic Lake.</title>
        <authorList>
            <person name="Williams T.J."/>
            <person name="Allen M.A."/>
            <person name="Ivanova N."/>
            <person name="Huntemann M."/>
            <person name="Haque S."/>
            <person name="Hancock A.M."/>
            <person name="Brazendale S."/>
            <person name="Cavicchioli R."/>
        </authorList>
    </citation>
    <scope>NUCLEOTIDE SEQUENCE</scope>
    <source>
        <strain evidence="3">MAG_Ga0307966_1000010</strain>
    </source>
</reference>
<dbReference type="InterPro" id="IPR014729">
    <property type="entry name" value="Rossmann-like_a/b/a_fold"/>
</dbReference>
<dbReference type="AlphaFoldDB" id="A0AA51GDU8"/>
<dbReference type="PANTHER" id="PTHR11956">
    <property type="entry name" value="ARGINYL-TRNA SYNTHETASE"/>
    <property type="match status" value="1"/>
</dbReference>
<sequence>MNVNCFKLQCGYVGEFQPINLNLRRVGGSDYSILGLHRYKTLLKVICKSICKNKFALKNRVVLEVLNKFANLFINKVSVYNLLTYKKKLFFKKRVVVVDSSSPNIGKLMHTGHFRSIIQGFFITNLFLLTGSYVLTNNHCGSWGSHAGLTTFYLRNQFKNNFFLINGLGEVSANYTKYSVIFNKYKSLYIKNKLNLQILHLYKKNTKNHSLWKNIFINSSVHFKNIFKGFNFKYDLNLGEYFYKDSVRLIKKTGLLNAKVNLGTYFVLKNNVKSYYSVVTLKTSKKNSSYLFFDLNNIYFQTQYNNVSFFVYVTDDRQVMHFVSLFQLLFKLNSGGPVAYLSTSNIFFGSICDLNRKPIKSRLGITRQDRLSSLVYSTRPCMNTSLELKKGWVSTSLSYSDLKTNRFSTLSNSNVDVVKSYLEVVYLRFFLLKIRAYTYKDIGVLLDLNTYFYIIKYLNESLYYLKLSFIKKNLKYLFTYVHEFSGISYKFFFKKKLIGYTRKSNLTLKEFFSRSIKKGYAVRLRSYLKVFNLIF</sequence>
<reference evidence="3" key="2">
    <citation type="submission" date="2023-06" db="EMBL/GenBank/DDBJ databases">
        <authorList>
            <person name="Williams T.J."/>
            <person name="Allen M.A."/>
            <person name="Ivanova N."/>
            <person name="Huntemann M."/>
            <person name="Haque S."/>
            <person name="Hancock A.M."/>
            <person name="Brazendale S."/>
            <person name="Cavicchioli R."/>
        </authorList>
    </citation>
    <scope>NUCLEOTIDE SEQUENCE</scope>
    <source>
        <strain evidence="3">MAG_Ga0307966_1000010</strain>
    </source>
</reference>
<dbReference type="Gene3D" id="3.40.50.620">
    <property type="entry name" value="HUPs"/>
    <property type="match status" value="1"/>
</dbReference>
<keyword evidence="1" id="KW-0547">Nucleotide-binding</keyword>
<dbReference type="InterPro" id="IPR035684">
    <property type="entry name" value="ArgRS_core"/>
</dbReference>
<gene>
    <name evidence="3" type="primary">argS</name>
    <name evidence="3" type="ORF">QTO32_00500</name>
</gene>
<protein>
    <submittedName>
        <fullName evidence="3">Arginine--tRNA ligase</fullName>
        <ecNumber evidence="3">6.1.1.19</ecNumber>
    </submittedName>
</protein>
<dbReference type="SUPFAM" id="SSF52374">
    <property type="entry name" value="Nucleotidylyl transferase"/>
    <property type="match status" value="1"/>
</dbReference>
<comment type="similarity">
    <text evidence="1">Belongs to the class-I aminoacyl-tRNA synthetase family.</text>
</comment>
<organism evidence="3">
    <name type="scientific">Candidatus Organicella extenuata</name>
    <dbReference type="NCBI Taxonomy" id="2841811"/>
    <lineage>
        <taxon>Bacteria</taxon>
        <taxon>Pseudomonadati</taxon>
        <taxon>Verrucomicrobiota</taxon>
        <taxon>Candidatus Organicella</taxon>
    </lineage>
</organism>
<evidence type="ECO:0000256" key="1">
    <source>
        <dbReference type="RuleBase" id="RU363038"/>
    </source>
</evidence>
<dbReference type="PANTHER" id="PTHR11956:SF5">
    <property type="entry name" value="ARGININE--TRNA LIGASE, CYTOPLASMIC"/>
    <property type="match status" value="1"/>
</dbReference>
<keyword evidence="1" id="KW-0030">Aminoacyl-tRNA synthetase</keyword>
<dbReference type="EMBL" id="CP128385">
    <property type="protein sequence ID" value="WMI30392.1"/>
    <property type="molecule type" value="Genomic_DNA"/>
</dbReference>
<keyword evidence="1" id="KW-0648">Protein biosynthesis</keyword>
<keyword evidence="1" id="KW-0067">ATP-binding</keyword>